<keyword evidence="3" id="KW-0804">Transcription</keyword>
<dbReference type="InterPro" id="IPR000835">
    <property type="entry name" value="HTH_MarR-typ"/>
</dbReference>
<dbReference type="InterPro" id="IPR036388">
    <property type="entry name" value="WH-like_DNA-bd_sf"/>
</dbReference>
<organism evidence="5 6">
    <name type="scientific">Fodinisporobacter ferrooxydans</name>
    <dbReference type="NCBI Taxonomy" id="2901836"/>
    <lineage>
        <taxon>Bacteria</taxon>
        <taxon>Bacillati</taxon>
        <taxon>Bacillota</taxon>
        <taxon>Bacilli</taxon>
        <taxon>Bacillales</taxon>
        <taxon>Alicyclobacillaceae</taxon>
        <taxon>Fodinisporobacter</taxon>
    </lineage>
</organism>
<evidence type="ECO:0000259" key="4">
    <source>
        <dbReference type="PROSITE" id="PS50995"/>
    </source>
</evidence>
<dbReference type="RefSeq" id="WP_347438854.1">
    <property type="nucleotide sequence ID" value="NZ_CP089291.1"/>
</dbReference>
<feature type="domain" description="HTH marR-type" evidence="4">
    <location>
        <begin position="3"/>
        <end position="138"/>
    </location>
</feature>
<evidence type="ECO:0000313" key="6">
    <source>
        <dbReference type="Proteomes" id="UP000830167"/>
    </source>
</evidence>
<dbReference type="Proteomes" id="UP000830167">
    <property type="component" value="Chromosome"/>
</dbReference>
<gene>
    <name evidence="5" type="ORF">LSG31_08215</name>
</gene>
<accession>A0ABY4CP44</accession>
<evidence type="ECO:0000256" key="3">
    <source>
        <dbReference type="ARBA" id="ARBA00023163"/>
    </source>
</evidence>
<dbReference type="Gene3D" id="1.10.10.10">
    <property type="entry name" value="Winged helix-like DNA-binding domain superfamily/Winged helix DNA-binding domain"/>
    <property type="match status" value="1"/>
</dbReference>
<evidence type="ECO:0000256" key="1">
    <source>
        <dbReference type="ARBA" id="ARBA00023015"/>
    </source>
</evidence>
<dbReference type="Pfam" id="PF01047">
    <property type="entry name" value="MarR"/>
    <property type="match status" value="1"/>
</dbReference>
<evidence type="ECO:0000313" key="5">
    <source>
        <dbReference type="EMBL" id="UOF92168.1"/>
    </source>
</evidence>
<dbReference type="PRINTS" id="PR00598">
    <property type="entry name" value="HTHMARR"/>
</dbReference>
<dbReference type="SMART" id="SM00347">
    <property type="entry name" value="HTH_MARR"/>
    <property type="match status" value="1"/>
</dbReference>
<proteinExistence type="predicted"/>
<dbReference type="EMBL" id="CP089291">
    <property type="protein sequence ID" value="UOF92168.1"/>
    <property type="molecule type" value="Genomic_DNA"/>
</dbReference>
<reference evidence="5" key="1">
    <citation type="submission" date="2021-12" db="EMBL/GenBank/DDBJ databases">
        <title>Alicyclobacillaceae gen. nov., sp. nov., isolated from chalcocite enrichment system.</title>
        <authorList>
            <person name="Jiang Z."/>
        </authorList>
    </citation>
    <scope>NUCLEOTIDE SEQUENCE</scope>
    <source>
        <strain evidence="5">MYW30-H2</strain>
    </source>
</reference>
<sequence>MENATASRQIRLLIKQINQGFFELLSRELSNYEITVSQWLVIRCLKEEKQKITDISKTVGLTNSTISGIIDRLERSGYVTRIRDREDRRVVWVHRTDKLNQLIASLPLAQDSYYDSFLEGITEEETQRILKSLHLLANQLQKKVCMHQP</sequence>
<keyword evidence="2" id="KW-0238">DNA-binding</keyword>
<keyword evidence="1" id="KW-0805">Transcription regulation</keyword>
<dbReference type="SUPFAM" id="SSF46785">
    <property type="entry name" value="Winged helix' DNA-binding domain"/>
    <property type="match status" value="1"/>
</dbReference>
<keyword evidence="6" id="KW-1185">Reference proteome</keyword>
<evidence type="ECO:0000256" key="2">
    <source>
        <dbReference type="ARBA" id="ARBA00023125"/>
    </source>
</evidence>
<dbReference type="PANTHER" id="PTHR42756:SF1">
    <property type="entry name" value="TRANSCRIPTIONAL REPRESSOR OF EMRAB OPERON"/>
    <property type="match status" value="1"/>
</dbReference>
<dbReference type="InterPro" id="IPR036390">
    <property type="entry name" value="WH_DNA-bd_sf"/>
</dbReference>
<dbReference type="PANTHER" id="PTHR42756">
    <property type="entry name" value="TRANSCRIPTIONAL REGULATOR, MARR"/>
    <property type="match status" value="1"/>
</dbReference>
<protein>
    <submittedName>
        <fullName evidence="5">MarR family transcriptional regulator</fullName>
    </submittedName>
</protein>
<dbReference type="PROSITE" id="PS50995">
    <property type="entry name" value="HTH_MARR_2"/>
    <property type="match status" value="1"/>
</dbReference>
<name>A0ABY4CP44_9BACL</name>